<reference evidence="4" key="1">
    <citation type="journal article" date="2019" name="Int. J. Syst. Evol. Microbiol.">
        <title>The Global Catalogue of Microorganisms (GCM) 10K type strain sequencing project: providing services to taxonomists for standard genome sequencing and annotation.</title>
        <authorList>
            <consortium name="The Broad Institute Genomics Platform"/>
            <consortium name="The Broad Institute Genome Sequencing Center for Infectious Disease"/>
            <person name="Wu L."/>
            <person name="Ma J."/>
        </authorList>
    </citation>
    <scope>NUCLEOTIDE SEQUENCE [LARGE SCALE GENOMIC DNA]</scope>
    <source>
        <strain evidence="4">TISTR 1535</strain>
    </source>
</reference>
<feature type="region of interest" description="Disordered" evidence="1">
    <location>
        <begin position="25"/>
        <end position="44"/>
    </location>
</feature>
<feature type="signal peptide" evidence="2">
    <location>
        <begin position="1"/>
        <end position="21"/>
    </location>
</feature>
<dbReference type="RefSeq" id="WP_382391826.1">
    <property type="nucleotide sequence ID" value="NZ_JBHUNA010000009.1"/>
</dbReference>
<feature type="chain" id="PRO_5045222645" evidence="2">
    <location>
        <begin position="22"/>
        <end position="128"/>
    </location>
</feature>
<dbReference type="InterPro" id="IPR008972">
    <property type="entry name" value="Cupredoxin"/>
</dbReference>
<keyword evidence="2" id="KW-0732">Signal</keyword>
<gene>
    <name evidence="3" type="ORF">ACFSUO_05315</name>
</gene>
<dbReference type="Gene3D" id="2.60.40.420">
    <property type="entry name" value="Cupredoxins - blue copper proteins"/>
    <property type="match status" value="1"/>
</dbReference>
<evidence type="ECO:0000256" key="1">
    <source>
        <dbReference type="SAM" id="MobiDB-lite"/>
    </source>
</evidence>
<organism evidence="3 4">
    <name type="scientific">Lentibacillus juripiscarius</name>
    <dbReference type="NCBI Taxonomy" id="257446"/>
    <lineage>
        <taxon>Bacteria</taxon>
        <taxon>Bacillati</taxon>
        <taxon>Bacillota</taxon>
        <taxon>Bacilli</taxon>
        <taxon>Bacillales</taxon>
        <taxon>Bacillaceae</taxon>
        <taxon>Lentibacillus</taxon>
    </lineage>
</organism>
<proteinExistence type="predicted"/>
<dbReference type="Proteomes" id="UP001597502">
    <property type="component" value="Unassembled WGS sequence"/>
</dbReference>
<evidence type="ECO:0000313" key="4">
    <source>
        <dbReference type="Proteomes" id="UP001597502"/>
    </source>
</evidence>
<name>A0ABW5V330_9BACI</name>
<dbReference type="EMBL" id="JBHUNA010000009">
    <property type="protein sequence ID" value="MFD2760388.1"/>
    <property type="molecule type" value="Genomic_DNA"/>
</dbReference>
<evidence type="ECO:0000313" key="3">
    <source>
        <dbReference type="EMBL" id="MFD2760388.1"/>
    </source>
</evidence>
<protein>
    <submittedName>
        <fullName evidence="3">Cytochrome C oxidase subunit II</fullName>
    </submittedName>
</protein>
<sequence>MKKGLLAVLALGLVLFLAACGGSNNGDSGDTESTDNDSSGTASNELNITASNFEFDQDEYTVAAGEEVNVSLTNKEGMHGVAIDEFDLNVEGEGEASFTPEEPGEYTIYCSVPCGEGHADMQSTLVVE</sequence>
<accession>A0ABW5V330</accession>
<dbReference type="SUPFAM" id="SSF49503">
    <property type="entry name" value="Cupredoxins"/>
    <property type="match status" value="1"/>
</dbReference>
<keyword evidence="4" id="KW-1185">Reference proteome</keyword>
<comment type="caution">
    <text evidence="3">The sequence shown here is derived from an EMBL/GenBank/DDBJ whole genome shotgun (WGS) entry which is preliminary data.</text>
</comment>
<dbReference type="PROSITE" id="PS51257">
    <property type="entry name" value="PROKAR_LIPOPROTEIN"/>
    <property type="match status" value="1"/>
</dbReference>
<evidence type="ECO:0000256" key="2">
    <source>
        <dbReference type="SAM" id="SignalP"/>
    </source>
</evidence>